<sequence length="105" mass="11236">MRAFVPLISLATFALVNAQATTGPCQTGPGECSYVRDATTCFASIGMGRGNNQAATNVYRCVDSSDSENAKKQTYGEMEAGAHPFATSPILQLHTMSQEENIQAW</sequence>
<accession>A0A6A6E2S2</accession>
<gene>
    <name evidence="2" type="ORF">K469DRAFT_749842</name>
</gene>
<dbReference type="OrthoDB" id="3795258at2759"/>
<dbReference type="AlphaFoldDB" id="A0A6A6E2S2"/>
<organism evidence="2 3">
    <name type="scientific">Zopfia rhizophila CBS 207.26</name>
    <dbReference type="NCBI Taxonomy" id="1314779"/>
    <lineage>
        <taxon>Eukaryota</taxon>
        <taxon>Fungi</taxon>
        <taxon>Dikarya</taxon>
        <taxon>Ascomycota</taxon>
        <taxon>Pezizomycotina</taxon>
        <taxon>Dothideomycetes</taxon>
        <taxon>Dothideomycetes incertae sedis</taxon>
        <taxon>Zopfiaceae</taxon>
        <taxon>Zopfia</taxon>
    </lineage>
</organism>
<protein>
    <recommendedName>
        <fullName evidence="4">Extracellular membrane protein CFEM domain-containing protein</fullName>
    </recommendedName>
</protein>
<name>A0A6A6E2S2_9PEZI</name>
<evidence type="ECO:0000313" key="2">
    <source>
        <dbReference type="EMBL" id="KAF2186221.1"/>
    </source>
</evidence>
<evidence type="ECO:0000313" key="3">
    <source>
        <dbReference type="Proteomes" id="UP000800200"/>
    </source>
</evidence>
<evidence type="ECO:0008006" key="4">
    <source>
        <dbReference type="Google" id="ProtNLM"/>
    </source>
</evidence>
<dbReference type="EMBL" id="ML994630">
    <property type="protein sequence ID" value="KAF2186221.1"/>
    <property type="molecule type" value="Genomic_DNA"/>
</dbReference>
<reference evidence="2" key="1">
    <citation type="journal article" date="2020" name="Stud. Mycol.">
        <title>101 Dothideomycetes genomes: a test case for predicting lifestyles and emergence of pathogens.</title>
        <authorList>
            <person name="Haridas S."/>
            <person name="Albert R."/>
            <person name="Binder M."/>
            <person name="Bloem J."/>
            <person name="Labutti K."/>
            <person name="Salamov A."/>
            <person name="Andreopoulos B."/>
            <person name="Baker S."/>
            <person name="Barry K."/>
            <person name="Bills G."/>
            <person name="Bluhm B."/>
            <person name="Cannon C."/>
            <person name="Castanera R."/>
            <person name="Culley D."/>
            <person name="Daum C."/>
            <person name="Ezra D."/>
            <person name="Gonzalez J."/>
            <person name="Henrissat B."/>
            <person name="Kuo A."/>
            <person name="Liang C."/>
            <person name="Lipzen A."/>
            <person name="Lutzoni F."/>
            <person name="Magnuson J."/>
            <person name="Mondo S."/>
            <person name="Nolan M."/>
            <person name="Ohm R."/>
            <person name="Pangilinan J."/>
            <person name="Park H.-J."/>
            <person name="Ramirez L."/>
            <person name="Alfaro M."/>
            <person name="Sun H."/>
            <person name="Tritt A."/>
            <person name="Yoshinaga Y."/>
            <person name="Zwiers L.-H."/>
            <person name="Turgeon B."/>
            <person name="Goodwin S."/>
            <person name="Spatafora J."/>
            <person name="Crous P."/>
            <person name="Grigoriev I."/>
        </authorList>
    </citation>
    <scope>NUCLEOTIDE SEQUENCE</scope>
    <source>
        <strain evidence="2">CBS 207.26</strain>
    </source>
</reference>
<dbReference type="Proteomes" id="UP000800200">
    <property type="component" value="Unassembled WGS sequence"/>
</dbReference>
<keyword evidence="1" id="KW-0732">Signal</keyword>
<proteinExistence type="predicted"/>
<feature type="chain" id="PRO_5025379086" description="Extracellular membrane protein CFEM domain-containing protein" evidence="1">
    <location>
        <begin position="19"/>
        <end position="105"/>
    </location>
</feature>
<feature type="signal peptide" evidence="1">
    <location>
        <begin position="1"/>
        <end position="18"/>
    </location>
</feature>
<keyword evidence="3" id="KW-1185">Reference proteome</keyword>
<evidence type="ECO:0000256" key="1">
    <source>
        <dbReference type="SAM" id="SignalP"/>
    </source>
</evidence>